<dbReference type="InterPro" id="IPR013783">
    <property type="entry name" value="Ig-like_fold"/>
</dbReference>
<evidence type="ECO:0000313" key="4">
    <source>
        <dbReference type="EMBL" id="SHE73229.1"/>
    </source>
</evidence>
<dbReference type="NCBIfam" id="TIGR04183">
    <property type="entry name" value="Por_Secre_tail"/>
    <property type="match status" value="1"/>
</dbReference>
<dbReference type="EMBL" id="FQVO01000003">
    <property type="protein sequence ID" value="SHE73229.1"/>
    <property type="molecule type" value="Genomic_DNA"/>
</dbReference>
<accession>A0A1M4VWA1</accession>
<dbReference type="Proteomes" id="UP000184236">
    <property type="component" value="Unassembled WGS sequence"/>
</dbReference>
<dbReference type="CDD" id="cd00063">
    <property type="entry name" value="FN3"/>
    <property type="match status" value="1"/>
</dbReference>
<proteinExistence type="predicted"/>
<name>A0A1M4VWA1_9FLAO</name>
<organism evidence="4 5">
    <name type="scientific">Chryseobacterium takakiae</name>
    <dbReference type="NCBI Taxonomy" id="1302685"/>
    <lineage>
        <taxon>Bacteria</taxon>
        <taxon>Pseudomonadati</taxon>
        <taxon>Bacteroidota</taxon>
        <taxon>Flavobacteriia</taxon>
        <taxon>Flavobacteriales</taxon>
        <taxon>Weeksellaceae</taxon>
        <taxon>Chryseobacterium group</taxon>
        <taxon>Chryseobacterium</taxon>
    </lineage>
</organism>
<dbReference type="OrthoDB" id="1274898at2"/>
<dbReference type="RefSeq" id="WP_072883975.1">
    <property type="nucleotide sequence ID" value="NZ_FQVO01000003.1"/>
</dbReference>
<feature type="chain" id="PRO_5009907982" evidence="2">
    <location>
        <begin position="24"/>
        <end position="559"/>
    </location>
</feature>
<dbReference type="InterPro" id="IPR003961">
    <property type="entry name" value="FN3_dom"/>
</dbReference>
<dbReference type="SMART" id="SM00060">
    <property type="entry name" value="FN3"/>
    <property type="match status" value="1"/>
</dbReference>
<feature type="signal peptide" evidence="2">
    <location>
        <begin position="1"/>
        <end position="23"/>
    </location>
</feature>
<dbReference type="InterPro" id="IPR036116">
    <property type="entry name" value="FN3_sf"/>
</dbReference>
<reference evidence="5" key="1">
    <citation type="submission" date="2016-11" db="EMBL/GenBank/DDBJ databases">
        <authorList>
            <person name="Varghese N."/>
            <person name="Submissions S."/>
        </authorList>
    </citation>
    <scope>NUCLEOTIDE SEQUENCE [LARGE SCALE GENOMIC DNA]</scope>
    <source>
        <strain evidence="5">DSM 26898</strain>
    </source>
</reference>
<dbReference type="Pfam" id="PF00041">
    <property type="entry name" value="fn3"/>
    <property type="match status" value="1"/>
</dbReference>
<dbReference type="AlphaFoldDB" id="A0A1M4VWA1"/>
<protein>
    <submittedName>
        <fullName evidence="4">Por secretion system C-terminal sorting domain-containing protein</fullName>
    </submittedName>
</protein>
<dbReference type="STRING" id="1302685.SAMN05444408_103324"/>
<dbReference type="Gene3D" id="2.60.40.10">
    <property type="entry name" value="Immunoglobulins"/>
    <property type="match status" value="1"/>
</dbReference>
<evidence type="ECO:0000259" key="3">
    <source>
        <dbReference type="PROSITE" id="PS50853"/>
    </source>
</evidence>
<keyword evidence="1 2" id="KW-0732">Signal</keyword>
<evidence type="ECO:0000256" key="1">
    <source>
        <dbReference type="ARBA" id="ARBA00022729"/>
    </source>
</evidence>
<dbReference type="PROSITE" id="PS50853">
    <property type="entry name" value="FN3"/>
    <property type="match status" value="1"/>
</dbReference>
<evidence type="ECO:0000313" key="5">
    <source>
        <dbReference type="Proteomes" id="UP000184236"/>
    </source>
</evidence>
<feature type="domain" description="Fibronectin type-III" evidence="3">
    <location>
        <begin position="239"/>
        <end position="342"/>
    </location>
</feature>
<evidence type="ECO:0000256" key="2">
    <source>
        <dbReference type="SAM" id="SignalP"/>
    </source>
</evidence>
<keyword evidence="5" id="KW-1185">Reference proteome</keyword>
<sequence length="559" mass="58900">MKGKLLPLTALVLSAVCHYQLNAQEYQPLPIQSGFNADVVANGVGPSASSTNNDVDGVSYAFISRDFQLTAASTPLTYGLPTNGIINSVVATTSGLSYQLGAYSANNTLRLQNTNDNGTLIFTTPMQALTVYMLATGGSGACTVDVDVNFTDNTSQTFSAVSISDWYGGSSYAIQGIGRINISNDNLESGSGTNPRLYQIPLAISTANQSKSVKSVTVTKVGTGGIPNIFAFSADAYNACSTPTNITATTTMTEATLSWTAPASAPASGYQYYYSTSSTPPTASTAPTGSVTSGTTVTLNQLTTGQTYYFWVRSNCGGSSQSFWKMKEFTPGQISTLYTAGDINTEFNNSGVTTSSTTSCAGTLSVNVPAGYKIKSTSVSYKMSTASNGWMGEQRSLLVCTTNNVTEASVASGSGSSTGTYSYNRTGLTLANDLTGTVNFELRAWRTYGGSGCTAEYNKVDNNTFTVTVTLEPLALATNEVTVKEKERIAHPNPFVDTLYLEKAENVKKAVITDLSGVVVKTIENPSSSVFLGGLKSGMYILTLQMKDGSLKSMKTIKK</sequence>
<gene>
    <name evidence="4" type="ORF">SAMN05444408_103324</name>
</gene>
<dbReference type="SUPFAM" id="SSF49265">
    <property type="entry name" value="Fibronectin type III"/>
    <property type="match status" value="1"/>
</dbReference>
<dbReference type="InterPro" id="IPR026444">
    <property type="entry name" value="Secre_tail"/>
</dbReference>